<feature type="region of interest" description="Phosphopantothenoylcysteine decarboxylase" evidence="3">
    <location>
        <begin position="1"/>
        <end position="182"/>
    </location>
</feature>
<comment type="similarity">
    <text evidence="3 4">In the N-terminal section; belongs to the HFCD (homo-oligomeric flavin containing Cys decarboxylase) superfamily.</text>
</comment>
<feature type="binding site" evidence="3">
    <location>
        <position position="345"/>
    </location>
    <ligand>
        <name>CTP</name>
        <dbReference type="ChEBI" id="CHEBI:37563"/>
    </ligand>
</feature>
<comment type="caution">
    <text evidence="3">Lacks conserved residue(s) required for the propagation of feature annotation.</text>
</comment>
<dbReference type="Proteomes" id="UP000196320">
    <property type="component" value="Unassembled WGS sequence"/>
</dbReference>
<feature type="region of interest" description="Phosphopantothenate--cysteine ligase" evidence="3">
    <location>
        <begin position="183"/>
        <end position="400"/>
    </location>
</feature>
<dbReference type="GO" id="GO:0004632">
    <property type="term" value="F:phosphopantothenate--cysteine ligase activity"/>
    <property type="evidence" value="ECO:0007669"/>
    <property type="project" value="UniProtKB-UniRule"/>
</dbReference>
<comment type="cofactor">
    <cofactor evidence="3">
        <name>FMN</name>
        <dbReference type="ChEBI" id="CHEBI:58210"/>
    </cofactor>
    <text evidence="3">Binds 1 FMN per subunit.</text>
</comment>
<dbReference type="GO" id="GO:0004633">
    <property type="term" value="F:phosphopantothenoylcysteine decarboxylase activity"/>
    <property type="evidence" value="ECO:0007669"/>
    <property type="project" value="UniProtKB-UniRule"/>
</dbReference>
<comment type="catalytic activity">
    <reaction evidence="3 4">
        <text>N-[(R)-4-phosphopantothenoyl]-L-cysteine + H(+) = (R)-4'-phosphopantetheine + CO2</text>
        <dbReference type="Rhea" id="RHEA:16793"/>
        <dbReference type="ChEBI" id="CHEBI:15378"/>
        <dbReference type="ChEBI" id="CHEBI:16526"/>
        <dbReference type="ChEBI" id="CHEBI:59458"/>
        <dbReference type="ChEBI" id="CHEBI:61723"/>
        <dbReference type="EC" id="4.1.1.36"/>
    </reaction>
</comment>
<accession>A0A1R4KR59</accession>
<name>A0A1R4KR59_9MICO</name>
<comment type="function">
    <text evidence="4">Catalyzes two steps in the biosynthesis of coenzyme A. In the first step cysteine is conjugated to 4'-phosphopantothenate to form 4-phosphopantothenoylcysteine, in the latter compound is decarboxylated to form 4'-phosphopantotheine.</text>
</comment>
<dbReference type="Gene3D" id="3.40.50.1950">
    <property type="entry name" value="Flavin prenyltransferase-like"/>
    <property type="match status" value="1"/>
</dbReference>
<keyword evidence="3 4" id="KW-0288">FMN</keyword>
<dbReference type="GO" id="GO:0015937">
    <property type="term" value="P:coenzyme A biosynthetic process"/>
    <property type="evidence" value="ECO:0007669"/>
    <property type="project" value="UniProtKB-UniRule"/>
</dbReference>
<dbReference type="OrthoDB" id="9802554at2"/>
<evidence type="ECO:0000259" key="5">
    <source>
        <dbReference type="Pfam" id="PF02441"/>
    </source>
</evidence>
<evidence type="ECO:0000256" key="3">
    <source>
        <dbReference type="HAMAP-Rule" id="MF_02225"/>
    </source>
</evidence>
<dbReference type="GO" id="GO:0015941">
    <property type="term" value="P:pantothenate catabolic process"/>
    <property type="evidence" value="ECO:0007669"/>
    <property type="project" value="InterPro"/>
</dbReference>
<dbReference type="GO" id="GO:0046872">
    <property type="term" value="F:metal ion binding"/>
    <property type="evidence" value="ECO:0007669"/>
    <property type="project" value="UniProtKB-KW"/>
</dbReference>
<dbReference type="InterPro" id="IPR003382">
    <property type="entry name" value="Flavoprotein"/>
</dbReference>
<dbReference type="HAMAP" id="MF_02225">
    <property type="entry name" value="CoaBC"/>
    <property type="match status" value="1"/>
</dbReference>
<dbReference type="EC" id="4.1.1.36" evidence="3"/>
<comment type="function">
    <text evidence="3">Catalyzes two sequential steps in the biosynthesis of coenzyme A. In the first step cysteine is conjugated to 4'-phosphopantothenate to form 4-phosphopantothenoylcysteine. In the second step the latter compound is decarboxylated to form 4'-phosphopantotheine.</text>
</comment>
<feature type="binding site" evidence="3">
    <location>
        <position position="341"/>
    </location>
    <ligand>
        <name>CTP</name>
        <dbReference type="ChEBI" id="CHEBI:37563"/>
    </ligand>
</feature>
<dbReference type="InterPro" id="IPR005252">
    <property type="entry name" value="CoaBC"/>
</dbReference>
<dbReference type="AlphaFoldDB" id="A0A1R4KR59"/>
<organism evidence="7 8">
    <name type="scientific">Microbacterium esteraromaticum</name>
    <dbReference type="NCBI Taxonomy" id="57043"/>
    <lineage>
        <taxon>Bacteria</taxon>
        <taxon>Bacillati</taxon>
        <taxon>Actinomycetota</taxon>
        <taxon>Actinomycetes</taxon>
        <taxon>Micrococcales</taxon>
        <taxon>Microbacteriaceae</taxon>
        <taxon>Microbacterium</taxon>
    </lineage>
</organism>
<dbReference type="Gene3D" id="3.40.50.10300">
    <property type="entry name" value="CoaB-like"/>
    <property type="match status" value="1"/>
</dbReference>
<dbReference type="InterPro" id="IPR035929">
    <property type="entry name" value="CoaB-like_sf"/>
</dbReference>
<dbReference type="EMBL" id="FUKO01000045">
    <property type="protein sequence ID" value="SJN46760.1"/>
    <property type="molecule type" value="Genomic_DNA"/>
</dbReference>
<dbReference type="SUPFAM" id="SSF52507">
    <property type="entry name" value="Homo-oligomeric flavin-containing Cys decarboxylases, HFCD"/>
    <property type="match status" value="1"/>
</dbReference>
<reference evidence="7 8" key="1">
    <citation type="submission" date="2017-02" db="EMBL/GenBank/DDBJ databases">
        <authorList>
            <person name="Peterson S.W."/>
        </authorList>
    </citation>
    <scope>NUCLEOTIDE SEQUENCE [LARGE SCALE GENOMIC DNA]</scope>
    <source>
        <strain evidence="7 8">B Mb 05.01</strain>
    </source>
</reference>
<evidence type="ECO:0000259" key="6">
    <source>
        <dbReference type="Pfam" id="PF04127"/>
    </source>
</evidence>
<evidence type="ECO:0000313" key="8">
    <source>
        <dbReference type="Proteomes" id="UP000196320"/>
    </source>
</evidence>
<feature type="binding site" evidence="3">
    <location>
        <position position="277"/>
    </location>
    <ligand>
        <name>CTP</name>
        <dbReference type="ChEBI" id="CHEBI:37563"/>
    </ligand>
</feature>
<feature type="binding site" evidence="3">
    <location>
        <position position="323"/>
    </location>
    <ligand>
        <name>CTP</name>
        <dbReference type="ChEBI" id="CHEBI:37563"/>
    </ligand>
</feature>
<keyword evidence="3 4" id="KW-0436">Ligase</keyword>
<dbReference type="GO" id="GO:0010181">
    <property type="term" value="F:FMN binding"/>
    <property type="evidence" value="ECO:0007669"/>
    <property type="project" value="UniProtKB-UniRule"/>
</dbReference>
<comment type="pathway">
    <text evidence="3 4">Cofactor biosynthesis; coenzyme A biosynthesis; CoA from (R)-pantothenate: step 2/5.</text>
</comment>
<keyword evidence="3" id="KW-0479">Metal-binding</keyword>
<feature type="binding site" evidence="3">
    <location>
        <position position="287"/>
    </location>
    <ligand>
        <name>CTP</name>
        <dbReference type="ChEBI" id="CHEBI:37563"/>
    </ligand>
</feature>
<dbReference type="PANTHER" id="PTHR14359:SF6">
    <property type="entry name" value="PHOSPHOPANTOTHENOYLCYSTEINE DECARBOXYLASE"/>
    <property type="match status" value="1"/>
</dbReference>
<keyword evidence="8" id="KW-1185">Reference proteome</keyword>
<dbReference type="PANTHER" id="PTHR14359">
    <property type="entry name" value="HOMO-OLIGOMERIC FLAVIN CONTAINING CYS DECARBOXYLASE FAMILY"/>
    <property type="match status" value="1"/>
</dbReference>
<comment type="pathway">
    <text evidence="3 4">Cofactor biosynthesis; coenzyme A biosynthesis; CoA from (R)-pantothenate: step 3/5.</text>
</comment>
<keyword evidence="3" id="KW-0460">Magnesium</keyword>
<keyword evidence="3" id="KW-0511">Multifunctional enzyme</keyword>
<evidence type="ECO:0000256" key="1">
    <source>
        <dbReference type="ARBA" id="ARBA00022793"/>
    </source>
</evidence>
<keyword evidence="2 3" id="KW-0456">Lyase</keyword>
<protein>
    <recommendedName>
        <fullName evidence="3">Coenzyme A biosynthesis bifunctional protein CoaBC</fullName>
    </recommendedName>
    <alternativeName>
        <fullName evidence="3">DNA/pantothenate metabolism flavoprotein</fullName>
    </alternativeName>
    <alternativeName>
        <fullName evidence="3">Phosphopantothenoylcysteine synthetase/decarboxylase</fullName>
        <shortName evidence="3">PPCS-PPCDC</shortName>
    </alternativeName>
    <domain>
        <recommendedName>
            <fullName evidence="3">Phosphopantothenoylcysteine decarboxylase</fullName>
            <shortName evidence="3">PPC decarboxylase</shortName>
            <shortName evidence="3">PPC-DC</shortName>
            <ecNumber evidence="3">4.1.1.36</ecNumber>
        </recommendedName>
        <alternativeName>
            <fullName evidence="3">CoaC</fullName>
        </alternativeName>
    </domain>
    <domain>
        <recommendedName>
            <fullName evidence="3">Phosphopantothenate--cysteine ligase</fullName>
            <ecNumber evidence="3">6.3.2.5</ecNumber>
        </recommendedName>
        <alternativeName>
            <fullName evidence="3">CoaB</fullName>
        </alternativeName>
        <alternativeName>
            <fullName evidence="3">Phosphopantothenoylcysteine synthetase</fullName>
            <shortName evidence="3">PPC synthetase</shortName>
            <shortName evidence="3">PPC-S</shortName>
        </alternativeName>
    </domain>
</protein>
<sequence>MNIVVGVTGGIAAYKSVHLVRLLIKAGHEVTVIPTADALRFVGLPTWEAISRNPVTTSVHEDVAKVRHVALGQAADLVIVAPATANTIAKMTAGLADDLLGTTLLATTAPVAIAPAMHTEMWQHPATQANIATLRARGVTILGPDAGELTGGDSGPGRMREPEQILEAALALVGEHDLDGLRVAISAGGTREPLDPVRYLGNRSSGRQGVALALAAADRGAEVVLAAANVDDSMLSAAVQHPRIRVERAGTAAELGTVMRTVADDAAVIVMAAAVADYRPAEISTGKLTKESGGLESIELVETEDIVAGLAARRQPGQVVVAFAAETPQDEQEMLARARRKRERKGVDLLVVNEVGWDRGFETAENAVQVIGDDGEVVAAASGSKRAVADAIWDAIADGL</sequence>
<keyword evidence="3 4" id="KW-0285">Flavoprotein</keyword>
<dbReference type="InterPro" id="IPR036551">
    <property type="entry name" value="Flavin_trans-like"/>
</dbReference>
<dbReference type="EC" id="6.3.2.5" evidence="3"/>
<dbReference type="Pfam" id="PF04127">
    <property type="entry name" value="DFP"/>
    <property type="match status" value="1"/>
</dbReference>
<evidence type="ECO:0000313" key="7">
    <source>
        <dbReference type="EMBL" id="SJN46760.1"/>
    </source>
</evidence>
<evidence type="ECO:0000256" key="2">
    <source>
        <dbReference type="ARBA" id="ARBA00023239"/>
    </source>
</evidence>
<feature type="domain" description="Flavoprotein" evidence="5">
    <location>
        <begin position="1"/>
        <end position="170"/>
    </location>
</feature>
<comment type="similarity">
    <text evidence="3 4">In the C-terminal section; belongs to the PPC synthetase family.</text>
</comment>
<dbReference type="NCBIfam" id="TIGR00521">
    <property type="entry name" value="coaBC_dfp"/>
    <property type="match status" value="1"/>
</dbReference>
<feature type="domain" description="DNA/pantothenate metabolism flavoprotein C-terminal" evidence="6">
    <location>
        <begin position="178"/>
        <end position="398"/>
    </location>
</feature>
<dbReference type="RefSeq" id="WP_087133078.1">
    <property type="nucleotide sequence ID" value="NZ_FUKO01000045.1"/>
</dbReference>
<comment type="cofactor">
    <cofactor evidence="3">
        <name>Mg(2+)</name>
        <dbReference type="ChEBI" id="CHEBI:18420"/>
    </cofactor>
</comment>
<evidence type="ECO:0000256" key="4">
    <source>
        <dbReference type="RuleBase" id="RU364078"/>
    </source>
</evidence>
<dbReference type="Pfam" id="PF02441">
    <property type="entry name" value="Flavoprotein"/>
    <property type="match status" value="1"/>
</dbReference>
<gene>
    <name evidence="3" type="primary">coaBC</name>
    <name evidence="7" type="ORF">FM104_15315</name>
</gene>
<keyword evidence="1 3" id="KW-0210">Decarboxylase</keyword>
<dbReference type="UniPathway" id="UPA00241">
    <property type="reaction ID" value="UER00353"/>
</dbReference>
<dbReference type="GO" id="GO:0071513">
    <property type="term" value="C:phosphopantothenoylcysteine decarboxylase complex"/>
    <property type="evidence" value="ECO:0007669"/>
    <property type="project" value="TreeGrafter"/>
</dbReference>
<proteinExistence type="inferred from homology"/>
<dbReference type="InterPro" id="IPR007085">
    <property type="entry name" value="DNA/pantothenate-metab_flavo_C"/>
</dbReference>
<dbReference type="SUPFAM" id="SSF102645">
    <property type="entry name" value="CoaB-like"/>
    <property type="match status" value="1"/>
</dbReference>
<comment type="catalytic activity">
    <reaction evidence="3 4">
        <text>(R)-4'-phosphopantothenate + L-cysteine + CTP = N-[(R)-4-phosphopantothenoyl]-L-cysteine + CMP + diphosphate + H(+)</text>
        <dbReference type="Rhea" id="RHEA:19397"/>
        <dbReference type="ChEBI" id="CHEBI:10986"/>
        <dbReference type="ChEBI" id="CHEBI:15378"/>
        <dbReference type="ChEBI" id="CHEBI:33019"/>
        <dbReference type="ChEBI" id="CHEBI:35235"/>
        <dbReference type="ChEBI" id="CHEBI:37563"/>
        <dbReference type="ChEBI" id="CHEBI:59458"/>
        <dbReference type="ChEBI" id="CHEBI:60377"/>
        <dbReference type="EC" id="6.3.2.5"/>
    </reaction>
</comment>